<evidence type="ECO:0000256" key="1">
    <source>
        <dbReference type="SAM" id="Coils"/>
    </source>
</evidence>
<accession>A0A6L2KKU4</accession>
<feature type="region of interest" description="Disordered" evidence="2">
    <location>
        <begin position="118"/>
        <end position="137"/>
    </location>
</feature>
<comment type="caution">
    <text evidence="3">The sequence shown here is derived from an EMBL/GenBank/DDBJ whole genome shotgun (WGS) entry which is preliminary data.</text>
</comment>
<keyword evidence="1" id="KW-0175">Coiled coil</keyword>
<feature type="coiled-coil region" evidence="1">
    <location>
        <begin position="161"/>
        <end position="202"/>
    </location>
</feature>
<dbReference type="EMBL" id="BKCJ010002457">
    <property type="protein sequence ID" value="GEU48695.1"/>
    <property type="molecule type" value="Genomic_DNA"/>
</dbReference>
<dbReference type="AlphaFoldDB" id="A0A6L2KKU4"/>
<protein>
    <submittedName>
        <fullName evidence="3">Uncharacterized protein</fullName>
    </submittedName>
</protein>
<organism evidence="3">
    <name type="scientific">Tanacetum cinerariifolium</name>
    <name type="common">Dalmatian daisy</name>
    <name type="synonym">Chrysanthemum cinerariifolium</name>
    <dbReference type="NCBI Taxonomy" id="118510"/>
    <lineage>
        <taxon>Eukaryota</taxon>
        <taxon>Viridiplantae</taxon>
        <taxon>Streptophyta</taxon>
        <taxon>Embryophyta</taxon>
        <taxon>Tracheophyta</taxon>
        <taxon>Spermatophyta</taxon>
        <taxon>Magnoliopsida</taxon>
        <taxon>eudicotyledons</taxon>
        <taxon>Gunneridae</taxon>
        <taxon>Pentapetalae</taxon>
        <taxon>asterids</taxon>
        <taxon>campanulids</taxon>
        <taxon>Asterales</taxon>
        <taxon>Asteraceae</taxon>
        <taxon>Asteroideae</taxon>
        <taxon>Anthemideae</taxon>
        <taxon>Anthemidinae</taxon>
        <taxon>Tanacetum</taxon>
    </lineage>
</organism>
<evidence type="ECO:0000256" key="2">
    <source>
        <dbReference type="SAM" id="MobiDB-lite"/>
    </source>
</evidence>
<gene>
    <name evidence="3" type="ORF">Tci_020673</name>
</gene>
<reference evidence="3" key="1">
    <citation type="journal article" date="2019" name="Sci. Rep.">
        <title>Draft genome of Tanacetum cinerariifolium, the natural source of mosquito coil.</title>
        <authorList>
            <person name="Yamashiro T."/>
            <person name="Shiraishi A."/>
            <person name="Satake H."/>
            <person name="Nakayama K."/>
        </authorList>
    </citation>
    <scope>NUCLEOTIDE SEQUENCE</scope>
</reference>
<proteinExistence type="predicted"/>
<evidence type="ECO:0000313" key="3">
    <source>
        <dbReference type="EMBL" id="GEU48695.1"/>
    </source>
</evidence>
<name>A0A6L2KKU4_TANCI</name>
<sequence length="481" mass="53741">MYKTILDLCFGEEEGIDCLPNEEIFAELSRMCLVRNVDSSMKFYMYPRFLQLMIRAQGRKRISGVDTPLFEGMIVAQQVDESADEVNVDDVPAVGVANEGAGNVNVDVVLTAADEPIISSLTPTTPPPPSQDVPSTSQDAKISMDLLYNLLDTCTTLTRRVENLEQDKIAQALEITKLKQRVKKLERRNKLKVSKLRRLKKVGTTQRVNTSDDIVMGDVSKQGRIIASMDADVDVTLKDVANIAKEVAVDTDIEESVDIQGRQAESQAQIYQIDLEHADKVLSFQDDELEPAELQEVMKVATTAKLMTEVVTVGSATITDTDTPIPAAIISAAALTLTTAPSATRRRKGVVIRDPEETATPSTIIHSEAKSKDKGKGILVEEHKPFKKQAQIEQDEAYAREGSHKLKAQARKNMMIYLRNMAGFKMDYFKGMKYDDIRPIFEKYFNSNVAFLEKTREQMEEEDRKALKRISESQEVKAAKK</sequence>